<feature type="compositionally biased region" description="Basic residues" evidence="1">
    <location>
        <begin position="31"/>
        <end position="41"/>
    </location>
</feature>
<evidence type="ECO:0000313" key="2">
    <source>
        <dbReference type="EMBL" id="KAL2738833.1"/>
    </source>
</evidence>
<gene>
    <name evidence="2" type="ORF">V1478_001399</name>
</gene>
<keyword evidence="3" id="KW-1185">Reference proteome</keyword>
<evidence type="ECO:0000256" key="1">
    <source>
        <dbReference type="SAM" id="MobiDB-lite"/>
    </source>
</evidence>
<evidence type="ECO:0000313" key="3">
    <source>
        <dbReference type="Proteomes" id="UP001607302"/>
    </source>
</evidence>
<dbReference type="EMBL" id="JAUDFV010000025">
    <property type="protein sequence ID" value="KAL2738833.1"/>
    <property type="molecule type" value="Genomic_DNA"/>
</dbReference>
<comment type="caution">
    <text evidence="2">The sequence shown here is derived from an EMBL/GenBank/DDBJ whole genome shotgun (WGS) entry which is preliminary data.</text>
</comment>
<protein>
    <submittedName>
        <fullName evidence="2">Uncharacterized protein</fullName>
    </submittedName>
</protein>
<name>A0ABD2C1C2_VESSQ</name>
<organism evidence="2 3">
    <name type="scientific">Vespula squamosa</name>
    <name type="common">Southern yellow jacket</name>
    <name type="synonym">Wasp</name>
    <dbReference type="NCBI Taxonomy" id="30214"/>
    <lineage>
        <taxon>Eukaryota</taxon>
        <taxon>Metazoa</taxon>
        <taxon>Ecdysozoa</taxon>
        <taxon>Arthropoda</taxon>
        <taxon>Hexapoda</taxon>
        <taxon>Insecta</taxon>
        <taxon>Pterygota</taxon>
        <taxon>Neoptera</taxon>
        <taxon>Endopterygota</taxon>
        <taxon>Hymenoptera</taxon>
        <taxon>Apocrita</taxon>
        <taxon>Aculeata</taxon>
        <taxon>Vespoidea</taxon>
        <taxon>Vespidae</taxon>
        <taxon>Vespinae</taxon>
        <taxon>Vespula</taxon>
    </lineage>
</organism>
<feature type="region of interest" description="Disordered" evidence="1">
    <location>
        <begin position="31"/>
        <end position="57"/>
    </location>
</feature>
<sequence>MPSHIHRELAFPWIEGPKWGWFAGNKNIRGRRRRRRRRRIRSERERGGGEGGGRRKIRRIRRTNRVWSWDFSSGGQRLKIREWYKGRKVKRSRKRRGNRVGLVSKANHVSSSSGTKRKGGWLAGWLAEAVVSRIRMVRSPYNGHSSDLKSVS</sequence>
<dbReference type="Proteomes" id="UP001607302">
    <property type="component" value="Unassembled WGS sequence"/>
</dbReference>
<dbReference type="AlphaFoldDB" id="A0ABD2C1C2"/>
<proteinExistence type="predicted"/>
<accession>A0ABD2C1C2</accession>
<reference evidence="2 3" key="1">
    <citation type="journal article" date="2024" name="Ann. Entomol. Soc. Am.">
        <title>Genomic analyses of the southern and eastern yellowjacket wasps (Hymenoptera: Vespidae) reveal evolutionary signatures of social life.</title>
        <authorList>
            <person name="Catto M.A."/>
            <person name="Caine P.B."/>
            <person name="Orr S.E."/>
            <person name="Hunt B.G."/>
            <person name="Goodisman M.A.D."/>
        </authorList>
    </citation>
    <scope>NUCLEOTIDE SEQUENCE [LARGE SCALE GENOMIC DNA]</scope>
    <source>
        <strain evidence="2">233</strain>
        <tissue evidence="2">Head and thorax</tissue>
    </source>
</reference>